<dbReference type="SUPFAM" id="SSF51905">
    <property type="entry name" value="FAD/NAD(P)-binding domain"/>
    <property type="match status" value="1"/>
</dbReference>
<dbReference type="InterPro" id="IPR018168">
    <property type="entry name" value="Ubi_Hdrlase_CS"/>
</dbReference>
<dbReference type="AlphaFoldDB" id="A0A4R2KP83"/>
<feature type="domain" description="FAD-binding" evidence="9">
    <location>
        <begin position="10"/>
        <end position="353"/>
    </location>
</feature>
<dbReference type="PANTHER" id="PTHR43876">
    <property type="entry name" value="UBIQUINONE BIOSYNTHESIS MONOOXYGENASE COQ6, MITOCHONDRIAL"/>
    <property type="match status" value="1"/>
</dbReference>
<evidence type="ECO:0000256" key="4">
    <source>
        <dbReference type="ARBA" id="ARBA00022630"/>
    </source>
</evidence>
<dbReference type="InterPro" id="IPR051205">
    <property type="entry name" value="UbiH/COQ6_monooxygenase"/>
</dbReference>
<keyword evidence="11" id="KW-1185">Reference proteome</keyword>
<name>A0A4R2KP83_9GAMM</name>
<dbReference type="UniPathway" id="UPA00232"/>
<keyword evidence="7" id="KW-0503">Monooxygenase</keyword>
<dbReference type="InterPro" id="IPR036188">
    <property type="entry name" value="FAD/NAD-bd_sf"/>
</dbReference>
<gene>
    <name evidence="10" type="ORF">EV688_10968</name>
</gene>
<dbReference type="FunFam" id="3.50.50.60:FF:000021">
    <property type="entry name" value="Ubiquinone biosynthesis monooxygenase COQ6"/>
    <property type="match status" value="1"/>
</dbReference>
<dbReference type="GO" id="GO:0071949">
    <property type="term" value="F:FAD binding"/>
    <property type="evidence" value="ECO:0007669"/>
    <property type="project" value="InterPro"/>
</dbReference>
<dbReference type="RefSeq" id="WP_117318286.1">
    <property type="nucleotide sequence ID" value="NZ_QQSW01000011.1"/>
</dbReference>
<evidence type="ECO:0000313" key="10">
    <source>
        <dbReference type="EMBL" id="TCO75344.1"/>
    </source>
</evidence>
<evidence type="ECO:0000313" key="11">
    <source>
        <dbReference type="Proteomes" id="UP000294980"/>
    </source>
</evidence>
<dbReference type="Pfam" id="PF01494">
    <property type="entry name" value="FAD_binding_3"/>
    <property type="match status" value="1"/>
</dbReference>
<sequence length="408" mass="43709">MPEAVPPLDHDVLVVGAGIAGSALAVALSGQGLRIALVEARGLPADPGPVDMGLNGFDVRVSALTPGSVDFLARLAVWPAIEAYRACPYRHMTVWDAEGTGRIDFDSAEMNLPALGTLVENSAITAALASRVRRAPDIEVLAPRRLEQAQRSADGVIVTLDDGTRCAAGLTVGADGALSPLRERLGFATREWSYGQRAIVATVETERHHADTAWQRFLPTGPLALLPLPDSADRHYCSIVWSLDDDAVDAVVALSDADFCAALADAAEHCLGDILDSSPRAAFPLRQRHAINYVEPGVALIADAAHTIHPLAGQGINLGLADVDELARVVLEARQRGLPPGALSVLQRYQRRRKGSNLAMMAAMDGFRHLFGSRRLPLRWLRNVGLRQVDALPAVKKRLMRQAMGLAE</sequence>
<dbReference type="Proteomes" id="UP000294980">
    <property type="component" value="Unassembled WGS sequence"/>
</dbReference>
<organism evidence="10 11">
    <name type="scientific">Chromatocurvus halotolerans</name>
    <dbReference type="NCBI Taxonomy" id="1132028"/>
    <lineage>
        <taxon>Bacteria</taxon>
        <taxon>Pseudomonadati</taxon>
        <taxon>Pseudomonadota</taxon>
        <taxon>Gammaproteobacteria</taxon>
        <taxon>Cellvibrionales</taxon>
        <taxon>Halieaceae</taxon>
        <taxon>Chromatocurvus</taxon>
    </lineage>
</organism>
<proteinExistence type="inferred from homology"/>
<dbReference type="Gene3D" id="3.50.50.60">
    <property type="entry name" value="FAD/NAD(P)-binding domain"/>
    <property type="match status" value="2"/>
</dbReference>
<evidence type="ECO:0000259" key="9">
    <source>
        <dbReference type="Pfam" id="PF01494"/>
    </source>
</evidence>
<evidence type="ECO:0000256" key="7">
    <source>
        <dbReference type="ARBA" id="ARBA00023033"/>
    </source>
</evidence>
<dbReference type="EMBL" id="SLWX01000009">
    <property type="protein sequence ID" value="TCO75344.1"/>
    <property type="molecule type" value="Genomic_DNA"/>
</dbReference>
<dbReference type="InterPro" id="IPR002938">
    <property type="entry name" value="FAD-bd"/>
</dbReference>
<dbReference type="GO" id="GO:0004497">
    <property type="term" value="F:monooxygenase activity"/>
    <property type="evidence" value="ECO:0007669"/>
    <property type="project" value="UniProtKB-KW"/>
</dbReference>
<dbReference type="OrthoDB" id="9769565at2"/>
<comment type="caution">
    <text evidence="10">The sequence shown here is derived from an EMBL/GenBank/DDBJ whole genome shotgun (WGS) entry which is preliminary data.</text>
</comment>
<dbReference type="PRINTS" id="PR00420">
    <property type="entry name" value="RNGMNOXGNASE"/>
</dbReference>
<dbReference type="PROSITE" id="PS01304">
    <property type="entry name" value="UBIH"/>
    <property type="match status" value="1"/>
</dbReference>
<dbReference type="NCBIfam" id="TIGR01988">
    <property type="entry name" value="Ubi-OHases"/>
    <property type="match status" value="1"/>
</dbReference>
<evidence type="ECO:0000256" key="2">
    <source>
        <dbReference type="ARBA" id="ARBA00004749"/>
    </source>
</evidence>
<evidence type="ECO:0000256" key="6">
    <source>
        <dbReference type="ARBA" id="ARBA00023002"/>
    </source>
</evidence>
<evidence type="ECO:0000256" key="8">
    <source>
        <dbReference type="ARBA" id="ARBA00065734"/>
    </source>
</evidence>
<keyword evidence="4" id="KW-0285">Flavoprotein</keyword>
<keyword evidence="5" id="KW-0274">FAD</keyword>
<keyword evidence="6" id="KW-0560">Oxidoreductase</keyword>
<evidence type="ECO:0000256" key="5">
    <source>
        <dbReference type="ARBA" id="ARBA00022827"/>
    </source>
</evidence>
<comment type="pathway">
    <text evidence="2">Cofactor biosynthesis; ubiquinone biosynthesis.</text>
</comment>
<dbReference type="PANTHER" id="PTHR43876:SF7">
    <property type="entry name" value="UBIQUINONE BIOSYNTHESIS MONOOXYGENASE COQ6, MITOCHONDRIAL"/>
    <property type="match status" value="1"/>
</dbReference>
<dbReference type="InterPro" id="IPR010971">
    <property type="entry name" value="UbiH/COQ6"/>
</dbReference>
<dbReference type="GO" id="GO:0016705">
    <property type="term" value="F:oxidoreductase activity, acting on paired donors, with incorporation or reduction of molecular oxygen"/>
    <property type="evidence" value="ECO:0007669"/>
    <property type="project" value="InterPro"/>
</dbReference>
<accession>A0A4R2KP83</accession>
<comment type="cofactor">
    <cofactor evidence="1">
        <name>FAD</name>
        <dbReference type="ChEBI" id="CHEBI:57692"/>
    </cofactor>
</comment>
<dbReference type="GO" id="GO:0110142">
    <property type="term" value="C:ubiquinone biosynthesis complex"/>
    <property type="evidence" value="ECO:0007669"/>
    <property type="project" value="UniProtKB-ARBA"/>
</dbReference>
<dbReference type="GO" id="GO:0006744">
    <property type="term" value="P:ubiquinone biosynthetic process"/>
    <property type="evidence" value="ECO:0007669"/>
    <property type="project" value="UniProtKB-UniPathway"/>
</dbReference>
<evidence type="ECO:0000256" key="1">
    <source>
        <dbReference type="ARBA" id="ARBA00001974"/>
    </source>
</evidence>
<reference evidence="10 11" key="1">
    <citation type="submission" date="2019-03" db="EMBL/GenBank/DDBJ databases">
        <title>Genomic Encyclopedia of Type Strains, Phase IV (KMG-IV): sequencing the most valuable type-strain genomes for metagenomic binning, comparative biology and taxonomic classification.</title>
        <authorList>
            <person name="Goeker M."/>
        </authorList>
    </citation>
    <scope>NUCLEOTIDE SEQUENCE [LARGE SCALE GENOMIC DNA]</scope>
    <source>
        <strain evidence="10 11">DSM 23344</strain>
    </source>
</reference>
<evidence type="ECO:0000256" key="3">
    <source>
        <dbReference type="ARBA" id="ARBA00005349"/>
    </source>
</evidence>
<protein>
    <submittedName>
        <fullName evidence="10">2-octaprenylphenol hydroxylase</fullName>
    </submittedName>
</protein>
<comment type="similarity">
    <text evidence="3">Belongs to the UbiH/COQ6 family.</text>
</comment>
<comment type="subunit">
    <text evidence="8">Component of the Ubi complex metabolon, which regroups five ubiquinone biosynthesis proteins (UbiE, UbiF, UbiG, UbiH and UbiI) and two accessory factors (UbiK and the lipid-binding protein UbiJ).</text>
</comment>